<feature type="compositionally biased region" description="Basic and acidic residues" evidence="6">
    <location>
        <begin position="113"/>
        <end position="127"/>
    </location>
</feature>
<reference evidence="8 9" key="1">
    <citation type="submission" date="2019-03" db="EMBL/GenBank/DDBJ databases">
        <title>Sequencing 25 genomes of Wallemia mellicola.</title>
        <authorList>
            <person name="Gostincar C."/>
        </authorList>
    </citation>
    <scope>NUCLEOTIDE SEQUENCE [LARGE SCALE GENOMIC DNA]</scope>
    <source>
        <strain evidence="8 9">EXF-6152</strain>
    </source>
</reference>
<dbReference type="SUPFAM" id="SSF54001">
    <property type="entry name" value="Cysteine proteinases"/>
    <property type="match status" value="1"/>
</dbReference>
<dbReference type="InterPro" id="IPR051947">
    <property type="entry name" value="Sentrin-specific_protease"/>
</dbReference>
<comment type="similarity">
    <text evidence="1">Belongs to the peptidase C48 family.</text>
</comment>
<keyword evidence="2" id="KW-0597">Phosphoprotein</keyword>
<feature type="compositionally biased region" description="Basic and acidic residues" evidence="6">
    <location>
        <begin position="692"/>
        <end position="711"/>
    </location>
</feature>
<dbReference type="GO" id="GO:0005737">
    <property type="term" value="C:cytoplasm"/>
    <property type="evidence" value="ECO:0007669"/>
    <property type="project" value="TreeGrafter"/>
</dbReference>
<dbReference type="Pfam" id="PF02902">
    <property type="entry name" value="Peptidase_C48"/>
    <property type="match status" value="1"/>
</dbReference>
<dbReference type="EMBL" id="SPRC01000012">
    <property type="protein sequence ID" value="TIB80947.1"/>
    <property type="molecule type" value="Genomic_DNA"/>
</dbReference>
<dbReference type="PROSITE" id="PS50600">
    <property type="entry name" value="ULP_PROTEASE"/>
    <property type="match status" value="1"/>
</dbReference>
<feature type="compositionally biased region" description="Polar residues" evidence="6">
    <location>
        <begin position="80"/>
        <end position="89"/>
    </location>
</feature>
<feature type="domain" description="Ubiquitin-like protease family profile" evidence="7">
    <location>
        <begin position="557"/>
        <end position="856"/>
    </location>
</feature>
<feature type="compositionally biased region" description="Low complexity" evidence="6">
    <location>
        <begin position="674"/>
        <end position="688"/>
    </location>
</feature>
<evidence type="ECO:0000256" key="2">
    <source>
        <dbReference type="ARBA" id="ARBA00022553"/>
    </source>
</evidence>
<dbReference type="PANTHER" id="PTHR46896:SF3">
    <property type="entry name" value="FI06413P-RELATED"/>
    <property type="match status" value="1"/>
</dbReference>
<evidence type="ECO:0000313" key="8">
    <source>
        <dbReference type="EMBL" id="TIB80947.1"/>
    </source>
</evidence>
<dbReference type="InterPro" id="IPR003653">
    <property type="entry name" value="Peptidase_C48_C"/>
</dbReference>
<feature type="region of interest" description="Disordered" evidence="6">
    <location>
        <begin position="440"/>
        <end position="523"/>
    </location>
</feature>
<evidence type="ECO:0000313" key="9">
    <source>
        <dbReference type="Proteomes" id="UP000310685"/>
    </source>
</evidence>
<feature type="compositionally biased region" description="Polar residues" evidence="6">
    <location>
        <begin position="50"/>
        <end position="67"/>
    </location>
</feature>
<accession>A0A4T0MDM8</accession>
<evidence type="ECO:0000256" key="3">
    <source>
        <dbReference type="ARBA" id="ARBA00022670"/>
    </source>
</evidence>
<dbReference type="Proteomes" id="UP000310685">
    <property type="component" value="Unassembled WGS sequence"/>
</dbReference>
<dbReference type="GO" id="GO:0016926">
    <property type="term" value="P:protein desumoylation"/>
    <property type="evidence" value="ECO:0007669"/>
    <property type="project" value="TreeGrafter"/>
</dbReference>
<feature type="compositionally biased region" description="Polar residues" evidence="6">
    <location>
        <begin position="939"/>
        <end position="961"/>
    </location>
</feature>
<feature type="compositionally biased region" description="Basic and acidic residues" evidence="6">
    <location>
        <begin position="962"/>
        <end position="976"/>
    </location>
</feature>
<evidence type="ECO:0000256" key="1">
    <source>
        <dbReference type="ARBA" id="ARBA00005234"/>
    </source>
</evidence>
<evidence type="ECO:0000259" key="7">
    <source>
        <dbReference type="PROSITE" id="PS50600"/>
    </source>
</evidence>
<keyword evidence="3" id="KW-0645">Protease</keyword>
<feature type="compositionally biased region" description="Polar residues" evidence="6">
    <location>
        <begin position="475"/>
        <end position="485"/>
    </location>
</feature>
<dbReference type="InterPro" id="IPR038765">
    <property type="entry name" value="Papain-like_cys_pep_sf"/>
</dbReference>
<gene>
    <name evidence="8" type="ORF">E3Q22_01614</name>
</gene>
<dbReference type="PANTHER" id="PTHR46896">
    <property type="entry name" value="SENTRIN-SPECIFIC PROTEASE"/>
    <property type="match status" value="1"/>
</dbReference>
<feature type="region of interest" description="Disordered" evidence="6">
    <location>
        <begin position="914"/>
        <end position="1025"/>
    </location>
</feature>
<evidence type="ECO:0000256" key="4">
    <source>
        <dbReference type="ARBA" id="ARBA00022786"/>
    </source>
</evidence>
<feature type="compositionally biased region" description="Low complexity" evidence="6">
    <location>
        <begin position="1008"/>
        <end position="1017"/>
    </location>
</feature>
<feature type="compositionally biased region" description="Low complexity" evidence="6">
    <location>
        <begin position="978"/>
        <end position="989"/>
    </location>
</feature>
<dbReference type="Gene3D" id="3.40.395.10">
    <property type="entry name" value="Adenoviral Proteinase, Chain A"/>
    <property type="match status" value="1"/>
</dbReference>
<organism evidence="8 9">
    <name type="scientific">Wallemia mellicola</name>
    <dbReference type="NCBI Taxonomy" id="1708541"/>
    <lineage>
        <taxon>Eukaryota</taxon>
        <taxon>Fungi</taxon>
        <taxon>Dikarya</taxon>
        <taxon>Basidiomycota</taxon>
        <taxon>Wallemiomycotina</taxon>
        <taxon>Wallemiomycetes</taxon>
        <taxon>Wallemiales</taxon>
        <taxon>Wallemiaceae</taxon>
        <taxon>Wallemia</taxon>
    </lineage>
</organism>
<dbReference type="GO" id="GO:0070139">
    <property type="term" value="F:SUMO-specific endopeptidase activity"/>
    <property type="evidence" value="ECO:0007669"/>
    <property type="project" value="TreeGrafter"/>
</dbReference>
<dbReference type="GO" id="GO:0005634">
    <property type="term" value="C:nucleus"/>
    <property type="evidence" value="ECO:0007669"/>
    <property type="project" value="TreeGrafter"/>
</dbReference>
<feature type="region of interest" description="Disordered" evidence="6">
    <location>
        <begin position="381"/>
        <end position="423"/>
    </location>
</feature>
<proteinExistence type="inferred from homology"/>
<dbReference type="GO" id="GO:0006508">
    <property type="term" value="P:proteolysis"/>
    <property type="evidence" value="ECO:0007669"/>
    <property type="project" value="UniProtKB-KW"/>
</dbReference>
<keyword evidence="5" id="KW-0378">Hydrolase</keyword>
<feature type="compositionally biased region" description="Basic and acidic residues" evidence="6">
    <location>
        <begin position="918"/>
        <end position="927"/>
    </location>
</feature>
<feature type="compositionally biased region" description="Basic and acidic residues" evidence="6">
    <location>
        <begin position="385"/>
        <end position="401"/>
    </location>
</feature>
<feature type="compositionally biased region" description="Polar residues" evidence="6">
    <location>
        <begin position="402"/>
        <end position="418"/>
    </location>
</feature>
<evidence type="ECO:0000256" key="6">
    <source>
        <dbReference type="SAM" id="MobiDB-lite"/>
    </source>
</evidence>
<feature type="region of interest" description="Disordered" evidence="6">
    <location>
        <begin position="1"/>
        <end position="184"/>
    </location>
</feature>
<keyword evidence="4" id="KW-0833">Ubl conjugation pathway</keyword>
<sequence>MDSKPPSAKRQNKGILPIMDLGRDTLRPGIPRKVRNPSREAGNLGDDTTRIATASPNSFYNQAQPQTPFFHRANVVKNDAPSSGKSTISIDLDSDLENPAMSSATKPSKGKGKQRDNGNNEDNKDNDGDMEVSVPKKRKTETYDFFDEIPQPKSTSGVRSAMTGKDNQKEQKRVRKPRGRPRRPIEVVDDDDEHKIEVNIGNNKVIHNQTLRDGYSQGVDLKDVDSSSILYLDATHIDSYHVESSSNQKCALTFSKERLIINKLLSRRLEPWRVIDLTDVVCAKGRYDSGTSALVLQLKKGSNTVESLPNPRISLSLDIKVDDNPPFFSNLDVRNDLFIAFISDTSSFSNNTSVNENLFSALQIALRNRINWMSDEEWGQRKPRGKIETKERHVGASKPDDNNLNTHAKFNTHNSTTMPHLDEDQISRIPKVQSDIENFTQDDGQATKKARQTGSQVSKAKKVAPQPIVPGAARASQTVNPSSQQSKDHENNEYTNATSGGEAPMARTRSTRKAKSDAIKANNELKGLTGTSARKPSMDPAVANEIYLTKDFDNGSLTIRRGDRASIDPGEFLNDCIVEYGIRLRSRDPVLADQVHLFSSFFYTSLVNSYEGTGDPYKTMWRWTKSVDIFAKKFILVPICENLHWYLAVIYNPKGVLFGPPGDLREKKKPKPKPSAGAATSAAAQKRQAAAKKREEKKQETSKNKVKHDIVELSSDSENEQEKDKDVPEKAKDEDVVMSEVTSTQNTPSQDIPDSEAVEIVGNVEEDSKTDDGDADVMHEDRNKNSRCYIFTLDSLSGTHRPVINNLSRYLQMEAQGRKGLPLESFSVPDGKNPKVPKQPNWCDCGVYVIHYIDVFFKDTTKYLGLLLNSHKTRREHSDPQWEDKAAERAREHLVKSLDEEAVKFDAEEIRKGRREPKKVVEQKAENTTEESTESISTKGNVGQSTVLAIPAESNNNGSSNKVEKRPTAQGEDIHETSSNGSKSDSISSKVQEKLNINNQDIQRGTKKYSNLNSSNSKSDRSTTIDNNAKILSKQHNEMGTLPSKSAVIEPHIGQFGTANQASRTDQPIRTVMEKIRRAQSPQANSSQEISPDKLLYDAYNTFNQESIANWQLKGSSKSDAPQLKPQHRRVSSNPIKHDTVKTSPVSKLSNSQAAEMALSDNLPDSLRSQIDSKLPKYATRDEEPVNTNSGHEIDETAMRGQTNERSTMFKPFDTPYRHNPLLEGQLTREPFTQKHLRWEGEKDDSPECQIIVSPGVNRTADYLKPQSSPIIEQLDESGVEGRRRLEPIKQHAVDVSNPRLSPELL</sequence>
<protein>
    <recommendedName>
        <fullName evidence="7">Ubiquitin-like protease family profile domain-containing protein</fullName>
    </recommendedName>
</protein>
<feature type="region of interest" description="Disordered" evidence="6">
    <location>
        <begin position="662"/>
        <end position="752"/>
    </location>
</feature>
<feature type="compositionally biased region" description="Basic residues" evidence="6">
    <location>
        <begin position="172"/>
        <end position="182"/>
    </location>
</feature>
<feature type="compositionally biased region" description="Polar residues" evidence="6">
    <location>
        <begin position="740"/>
        <end position="752"/>
    </location>
</feature>
<feature type="compositionally biased region" description="Basic and acidic residues" evidence="6">
    <location>
        <begin position="720"/>
        <end position="735"/>
    </location>
</feature>
<evidence type="ECO:0000256" key="5">
    <source>
        <dbReference type="ARBA" id="ARBA00022801"/>
    </source>
</evidence>
<feature type="region of interest" description="Disordered" evidence="6">
    <location>
        <begin position="1114"/>
        <end position="1148"/>
    </location>
</feature>
<name>A0A4T0MDM8_9BASI</name>
<comment type="caution">
    <text evidence="8">The sequence shown here is derived from an EMBL/GenBank/DDBJ whole genome shotgun (WGS) entry which is preliminary data.</text>
</comment>